<organism evidence="1">
    <name type="scientific">bioreactor metagenome</name>
    <dbReference type="NCBI Taxonomy" id="1076179"/>
    <lineage>
        <taxon>unclassified sequences</taxon>
        <taxon>metagenomes</taxon>
        <taxon>ecological metagenomes</taxon>
    </lineage>
</organism>
<dbReference type="AlphaFoldDB" id="A0A644WAU2"/>
<evidence type="ECO:0008006" key="2">
    <source>
        <dbReference type="Google" id="ProtNLM"/>
    </source>
</evidence>
<dbReference type="InterPro" id="IPR011652">
    <property type="entry name" value="MORN_2"/>
</dbReference>
<name>A0A644WAU2_9ZZZZ</name>
<sequence>MHSISKVIALFLLVLIFTSCSRNNKEVISYYENGNPKLVYYTKMDKNIKYKIAEKMYYENGKLQYEGNFNNNERIGKWTYYFENGVVFSKCDFTNSKSGFDWEVYRMDKTKIVDKKDKINQVSFYPDGALAAIKIQSNGQEKEYKFFATYRVLEEREYKGNILNGQTISFYENGNINSKNYFKDGMQDSVYLLYYENGTTQIKGNYKLDSKVGKWEYFKADGTPDGEEIYGEEGSLLKPRDTGLKYYDKNGNEIKF</sequence>
<evidence type="ECO:0000313" key="1">
    <source>
        <dbReference type="EMBL" id="MPM00920.1"/>
    </source>
</evidence>
<dbReference type="PROSITE" id="PS51257">
    <property type="entry name" value="PROKAR_LIPOPROTEIN"/>
    <property type="match status" value="1"/>
</dbReference>
<reference evidence="1" key="1">
    <citation type="submission" date="2019-08" db="EMBL/GenBank/DDBJ databases">
        <authorList>
            <person name="Kucharzyk K."/>
            <person name="Murdoch R.W."/>
            <person name="Higgins S."/>
            <person name="Loffler F."/>
        </authorList>
    </citation>
    <scope>NUCLEOTIDE SEQUENCE</scope>
</reference>
<dbReference type="SUPFAM" id="SSF82185">
    <property type="entry name" value="Histone H3 K4-specific methyltransferase SET7/9 N-terminal domain"/>
    <property type="match status" value="2"/>
</dbReference>
<protein>
    <recommendedName>
        <fullName evidence="2">Antitoxin YwqK</fullName>
    </recommendedName>
</protein>
<dbReference type="EMBL" id="VSSQ01000761">
    <property type="protein sequence ID" value="MPM00920.1"/>
    <property type="molecule type" value="Genomic_DNA"/>
</dbReference>
<dbReference type="Gene3D" id="3.90.930.1">
    <property type="match status" value="2"/>
</dbReference>
<accession>A0A644WAU2</accession>
<proteinExistence type="predicted"/>
<comment type="caution">
    <text evidence="1">The sequence shown here is derived from an EMBL/GenBank/DDBJ whole genome shotgun (WGS) entry which is preliminary data.</text>
</comment>
<gene>
    <name evidence="1" type="ORF">SDC9_47153</name>
</gene>
<dbReference type="Pfam" id="PF07661">
    <property type="entry name" value="MORN_2"/>
    <property type="match status" value="4"/>
</dbReference>